<feature type="region of interest" description="Disordered" evidence="1">
    <location>
        <begin position="271"/>
        <end position="323"/>
    </location>
</feature>
<gene>
    <name evidence="2" type="ORF">LTR77_000638</name>
</gene>
<reference evidence="2 3" key="1">
    <citation type="submission" date="2023-08" db="EMBL/GenBank/DDBJ databases">
        <title>Black Yeasts Isolated from many extreme environments.</title>
        <authorList>
            <person name="Coleine C."/>
            <person name="Stajich J.E."/>
            <person name="Selbmann L."/>
        </authorList>
    </citation>
    <scope>NUCLEOTIDE SEQUENCE [LARGE SCALE GENOMIC DNA]</scope>
    <source>
        <strain evidence="2 3">CCFEE 5935</strain>
    </source>
</reference>
<dbReference type="Proteomes" id="UP001337655">
    <property type="component" value="Unassembled WGS sequence"/>
</dbReference>
<accession>A0AAV9PNJ8</accession>
<protein>
    <submittedName>
        <fullName evidence="2">Uncharacterized protein</fullName>
    </submittedName>
</protein>
<comment type="caution">
    <text evidence="2">The sequence shown here is derived from an EMBL/GenBank/DDBJ whole genome shotgun (WGS) entry which is preliminary data.</text>
</comment>
<dbReference type="GeneID" id="89921988"/>
<feature type="compositionally biased region" description="Basic and acidic residues" evidence="1">
    <location>
        <begin position="303"/>
        <end position="316"/>
    </location>
</feature>
<name>A0AAV9PNJ8_9PEZI</name>
<dbReference type="AlphaFoldDB" id="A0AAV9PNJ8"/>
<evidence type="ECO:0000313" key="2">
    <source>
        <dbReference type="EMBL" id="KAK5175499.1"/>
    </source>
</evidence>
<feature type="compositionally biased region" description="Basic and acidic residues" evidence="1">
    <location>
        <begin position="224"/>
        <end position="234"/>
    </location>
</feature>
<feature type="region of interest" description="Disordered" evidence="1">
    <location>
        <begin position="187"/>
        <end position="234"/>
    </location>
</feature>
<organism evidence="2 3">
    <name type="scientific">Saxophila tyrrhenica</name>
    <dbReference type="NCBI Taxonomy" id="1690608"/>
    <lineage>
        <taxon>Eukaryota</taxon>
        <taxon>Fungi</taxon>
        <taxon>Dikarya</taxon>
        <taxon>Ascomycota</taxon>
        <taxon>Pezizomycotina</taxon>
        <taxon>Dothideomycetes</taxon>
        <taxon>Dothideomycetidae</taxon>
        <taxon>Mycosphaerellales</taxon>
        <taxon>Extremaceae</taxon>
        <taxon>Saxophila</taxon>
    </lineage>
</organism>
<keyword evidence="3" id="KW-1185">Reference proteome</keyword>
<evidence type="ECO:0000256" key="1">
    <source>
        <dbReference type="SAM" id="MobiDB-lite"/>
    </source>
</evidence>
<evidence type="ECO:0000313" key="3">
    <source>
        <dbReference type="Proteomes" id="UP001337655"/>
    </source>
</evidence>
<proteinExistence type="predicted"/>
<dbReference type="EMBL" id="JAVRRT010000001">
    <property type="protein sequence ID" value="KAK5175499.1"/>
    <property type="molecule type" value="Genomic_DNA"/>
</dbReference>
<sequence length="323" mass="35598">MAHDTNTAAEVPDMVAWEEDMEQDEDDWSTVVGSDEGFDSIGSDETLGEEMSLLDRVQMWDGKDAVELKAILAEIGAPSKAKDYDAVEECCVAFFSRQDEVYFATGREDVFPPYVSARLCFYMACATAGMKGPHDSDTYLELACTWIDKALADEKASEGDKGVSKRVVEWHDFIHKTCVECGLHKVSSSSESPSSPAPALTPAPMPSATPMPTVAAPLPEPTTEEQKAADTEAGWKKYGGMNEEEAKSISTRRKYKKLPVRLRMQTAVDAHQHEKGNKQMALDRSQSRVQKPGRKSVFGLFEGRAKEEIEKGDDGHGSGWMRT</sequence>
<dbReference type="RefSeq" id="XP_064664137.1">
    <property type="nucleotide sequence ID" value="XM_064797903.1"/>
</dbReference>
<feature type="compositionally biased region" description="Pro residues" evidence="1">
    <location>
        <begin position="195"/>
        <end position="209"/>
    </location>
</feature>